<dbReference type="RefSeq" id="WP_051479723.1">
    <property type="nucleotide sequence ID" value="NZ_ARZY01000011.1"/>
</dbReference>
<keyword evidence="4" id="KW-1185">Reference proteome</keyword>
<feature type="region of interest" description="Disordered" evidence="1">
    <location>
        <begin position="771"/>
        <end position="797"/>
    </location>
</feature>
<evidence type="ECO:0000313" key="3">
    <source>
        <dbReference type="EMBL" id="EWH10527.1"/>
    </source>
</evidence>
<evidence type="ECO:0000256" key="2">
    <source>
        <dbReference type="SAM" id="SignalP"/>
    </source>
</evidence>
<dbReference type="Pfam" id="PF17957">
    <property type="entry name" value="Big_7"/>
    <property type="match status" value="1"/>
</dbReference>
<comment type="caution">
    <text evidence="3">The sequence shown here is derived from an EMBL/GenBank/DDBJ whole genome shotgun (WGS) entry which is preliminary data.</text>
</comment>
<gene>
    <name evidence="3" type="ORF">DS2_07833</name>
</gene>
<name>W7QNJ9_9ALTE</name>
<dbReference type="eggNOG" id="COG3325">
    <property type="taxonomic scope" value="Bacteria"/>
</dbReference>
<reference evidence="3 4" key="1">
    <citation type="journal article" date="2014" name="Genome Announc.">
        <title>Draft Genome Sequence of the Agar-Degrading Bacterium Catenovulum sp. Strain DS-2, Isolated from Intestines of Haliotis diversicolor.</title>
        <authorList>
            <person name="Shan D."/>
            <person name="Li X."/>
            <person name="Gu Z."/>
            <person name="Wei G."/>
            <person name="Gao Z."/>
            <person name="Shao Z."/>
        </authorList>
    </citation>
    <scope>NUCLEOTIDE SEQUENCE [LARGE SCALE GENOMIC DNA]</scope>
    <source>
        <strain evidence="3 4">DS-2</strain>
    </source>
</reference>
<dbReference type="Proteomes" id="UP000019276">
    <property type="component" value="Unassembled WGS sequence"/>
</dbReference>
<evidence type="ECO:0000313" key="4">
    <source>
        <dbReference type="Proteomes" id="UP000019276"/>
    </source>
</evidence>
<dbReference type="EMBL" id="ARZY01000011">
    <property type="protein sequence ID" value="EWH10527.1"/>
    <property type="molecule type" value="Genomic_DNA"/>
</dbReference>
<protein>
    <submittedName>
        <fullName evidence="3">Uncharacterized protein</fullName>
    </submittedName>
</protein>
<dbReference type="InterPro" id="IPR013783">
    <property type="entry name" value="Ig-like_fold"/>
</dbReference>
<dbReference type="STRING" id="1328313.DS2_07833"/>
<feature type="signal peptide" evidence="2">
    <location>
        <begin position="1"/>
        <end position="33"/>
    </location>
</feature>
<organism evidence="3 4">
    <name type="scientific">Catenovulum agarivorans DS-2</name>
    <dbReference type="NCBI Taxonomy" id="1328313"/>
    <lineage>
        <taxon>Bacteria</taxon>
        <taxon>Pseudomonadati</taxon>
        <taxon>Pseudomonadota</taxon>
        <taxon>Gammaproteobacteria</taxon>
        <taxon>Alteromonadales</taxon>
        <taxon>Alteromonadaceae</taxon>
        <taxon>Catenovulum</taxon>
    </lineage>
</organism>
<proteinExistence type="predicted"/>
<dbReference type="OrthoDB" id="315328at2"/>
<dbReference type="AlphaFoldDB" id="W7QNJ9"/>
<dbReference type="Gene3D" id="2.60.40.10">
    <property type="entry name" value="Immunoglobulins"/>
    <property type="match status" value="2"/>
</dbReference>
<dbReference type="Pfam" id="PF15892">
    <property type="entry name" value="BNR_4"/>
    <property type="match status" value="1"/>
</dbReference>
<feature type="chain" id="PRO_5004898287" evidence="2">
    <location>
        <begin position="34"/>
        <end position="814"/>
    </location>
</feature>
<evidence type="ECO:0000256" key="1">
    <source>
        <dbReference type="SAM" id="MobiDB-lite"/>
    </source>
</evidence>
<accession>W7QNJ9</accession>
<sequence length="814" mass="89718">MNIITKNHKKTHKWTKILTALSLLGLSTANSFAAVTLETDIKVTDQGLYFDGEKKSVTQARNSSYVEGQKMDYAYGRSIVPHGDAIKVYKDYVFMTWYRGGILDRHMMLTRYNMKTGKKVDIEFPHQHTGFEGRWWIGETHNVISVAISPKDETIHLLFDMHAYTPGKDTGGNGSFKNDYFRYAYSVEGAATVADDDFTLAQFVKDTSATSEGANDYNHVTMTGIRNDAAFGRLSYPNFFQNDQGDLFLHMRQGSSHDGRIVFNKYEPEQKKWGSFKSLNVLGAGNKGDVKNWSIYGIIKYQDGKIRVGFQRRLNRPDKFYANEGMYYAYSDDPTGATDWKNYQGESIDIPFVAPDDALVFDQSTLIPHATDKDQVSITGGFDWAVTDNGDVHMIGRVSERVNNKNVQTIYSHHYQVGGKGEFIHKTDFPNAAEIYAAGNNIYIIGLEDGRPFIEQAKGGTNDFTRVYHAPTDSMKFQKGVVYIHQGKVYYYLLKAGGTGDSRTTHLQVIDLDIQPEGPENYAYAAKEGESVAVAGTMDIAFGADGNFTYLTNQTQNLTCDAATFSVPDSDVKAACFTLDVTPNIDFANDLALLEGYDRVNVTVNASVAPTRTIHSVDLYYGDQLISSDDSAPFQWSETSSQLANLAVGSHSLKAVITDSEGLTAEVTKQLTVADGKPSISIKQSPTNLKEGYPNLMLTASATSPDPSRDIKQVALYLGSDLVSVDSQAPYQWTQAETKLASLQAGEYIAKTVVTDNADLTNEAEIKFTVAQATPKPTDDDKPAKDDTASSGGGSTSGWVISLLALLALRRKSQ</sequence>
<keyword evidence="2" id="KW-0732">Signal</keyword>
<feature type="compositionally biased region" description="Basic and acidic residues" evidence="1">
    <location>
        <begin position="777"/>
        <end position="788"/>
    </location>
</feature>